<evidence type="ECO:0000313" key="1">
    <source>
        <dbReference type="EMBL" id="RKT79946.1"/>
    </source>
</evidence>
<reference evidence="1 2" key="1">
    <citation type="submission" date="2018-10" db="EMBL/GenBank/DDBJ databases">
        <title>Sequencing the genomes of 1000 actinobacteria strains.</title>
        <authorList>
            <person name="Klenk H.-P."/>
        </authorList>
    </citation>
    <scope>NUCLEOTIDE SEQUENCE [LARGE SCALE GENOMIC DNA]</scope>
    <source>
        <strain evidence="1 2">DSM 44267</strain>
    </source>
</reference>
<proteinExistence type="predicted"/>
<dbReference type="Proteomes" id="UP000278440">
    <property type="component" value="Unassembled WGS sequence"/>
</dbReference>
<sequence length="153" mass="16492">MQLVGGEVTCFVADDEVPFLVFVSVRGDEWEVRADDEGLLAAVRAAFPGSTNLPPGDLERSRLCRVCGYQDLDLPWGADGRTPSFAFCPCCGVEWGYQDSSPVVAARFREAWLSVGAPWRDPAIRADGLTSVERLRRLGPSTGGQAADGRSEG</sequence>
<evidence type="ECO:0000313" key="2">
    <source>
        <dbReference type="Proteomes" id="UP000278440"/>
    </source>
</evidence>
<comment type="caution">
    <text evidence="1">The sequence shown here is derived from an EMBL/GenBank/DDBJ whole genome shotgun (WGS) entry which is preliminary data.</text>
</comment>
<name>A0A495Y3Q1_9MICO</name>
<accession>A0A495Y3Q1</accession>
<dbReference type="AlphaFoldDB" id="A0A495Y3Q1"/>
<organism evidence="1 2">
    <name type="scientific">Terracoccus luteus</name>
    <dbReference type="NCBI Taxonomy" id="53356"/>
    <lineage>
        <taxon>Bacteria</taxon>
        <taxon>Bacillati</taxon>
        <taxon>Actinomycetota</taxon>
        <taxon>Actinomycetes</taxon>
        <taxon>Micrococcales</taxon>
        <taxon>Intrasporangiaceae</taxon>
        <taxon>Terracoccus</taxon>
    </lineage>
</organism>
<dbReference type="EMBL" id="RBXT01000001">
    <property type="protein sequence ID" value="RKT79946.1"/>
    <property type="molecule type" value="Genomic_DNA"/>
</dbReference>
<protein>
    <submittedName>
        <fullName evidence="1">Uncharacterized protein</fullName>
    </submittedName>
</protein>
<dbReference type="RefSeq" id="WP_211333412.1">
    <property type="nucleotide sequence ID" value="NZ_RBXT01000001.1"/>
</dbReference>
<gene>
    <name evidence="1" type="ORF">DFJ68_3425</name>
</gene>
<keyword evidence="2" id="KW-1185">Reference proteome</keyword>